<dbReference type="EMBL" id="PHRB01000029">
    <property type="protein sequence ID" value="PJO63656.1"/>
    <property type="molecule type" value="Genomic_DNA"/>
</dbReference>
<dbReference type="AlphaFoldDB" id="A0AAX0U598"/>
<evidence type="ECO:0000313" key="3">
    <source>
        <dbReference type="Proteomes" id="UP000231878"/>
    </source>
</evidence>
<reference evidence="2 3" key="1">
    <citation type="submission" date="2017-11" db="EMBL/GenBank/DDBJ databases">
        <title>Molecular characterization of Burkholderia pseudomallei and closely related isolates from Vietnam.</title>
        <authorList>
            <person name="Ustinov D.V."/>
            <person name="Antonov A.S."/>
            <person name="Avdusheva E.F."/>
            <person name="Shpak I.M."/>
            <person name="Zakharova I.B."/>
            <person name="Thi L.A."/>
            <person name="Teteryatnikova N."/>
            <person name="Lopasteyskaya Y.A."/>
            <person name="Kuzyutina J.A."/>
            <person name="Ngo T.N."/>
            <person name="Victorov D.V."/>
        </authorList>
    </citation>
    <scope>NUCLEOTIDE SEQUENCE [LARGE SCALE GENOMIC DNA]</scope>
    <source>
        <strain evidence="2 3">V1512</strain>
    </source>
</reference>
<accession>A0AAX0U598</accession>
<gene>
    <name evidence="2" type="ORF">CWD88_24365</name>
</gene>
<proteinExistence type="predicted"/>
<evidence type="ECO:0000313" key="2">
    <source>
        <dbReference type="EMBL" id="PJO63656.1"/>
    </source>
</evidence>
<comment type="caution">
    <text evidence="2">The sequence shown here is derived from an EMBL/GenBank/DDBJ whole genome shotgun (WGS) entry which is preliminary data.</text>
</comment>
<sequence length="85" mass="9346">MRKVRSRRARGYASCRVAHCAACRGRAVRRRARRARRPTAGGAGVEAAAQPARPARRAQSNLFRMPRVAADAFVRAMRGGRTTGR</sequence>
<feature type="region of interest" description="Disordered" evidence="1">
    <location>
        <begin position="31"/>
        <end position="63"/>
    </location>
</feature>
<protein>
    <submittedName>
        <fullName evidence="2">Uncharacterized protein</fullName>
    </submittedName>
</protein>
<name>A0AAX0U598_BURPE</name>
<dbReference type="Proteomes" id="UP000231878">
    <property type="component" value="Unassembled WGS sequence"/>
</dbReference>
<organism evidence="2 3">
    <name type="scientific">Burkholderia pseudomallei</name>
    <name type="common">Pseudomonas pseudomallei</name>
    <dbReference type="NCBI Taxonomy" id="28450"/>
    <lineage>
        <taxon>Bacteria</taxon>
        <taxon>Pseudomonadati</taxon>
        <taxon>Pseudomonadota</taxon>
        <taxon>Betaproteobacteria</taxon>
        <taxon>Burkholderiales</taxon>
        <taxon>Burkholderiaceae</taxon>
        <taxon>Burkholderia</taxon>
        <taxon>pseudomallei group</taxon>
    </lineage>
</organism>
<evidence type="ECO:0000256" key="1">
    <source>
        <dbReference type="SAM" id="MobiDB-lite"/>
    </source>
</evidence>